<dbReference type="CDD" id="cd02248">
    <property type="entry name" value="Peptidase_C1A"/>
    <property type="match status" value="1"/>
</dbReference>
<proteinExistence type="inferred from homology"/>
<comment type="caution">
    <text evidence="5">The sequence shown here is derived from an EMBL/GenBank/DDBJ whole genome shotgun (WGS) entry which is preliminary data.</text>
</comment>
<dbReference type="PANTHER" id="PTHR12411">
    <property type="entry name" value="CYSTEINE PROTEASE FAMILY C1-RELATED"/>
    <property type="match status" value="1"/>
</dbReference>
<reference evidence="5" key="1">
    <citation type="submission" date="2016-10" db="EMBL/GenBank/DDBJ databases">
        <authorList>
            <person name="Benchimol M."/>
            <person name="Almeida L.G."/>
            <person name="Vasconcelos A.T."/>
            <person name="Perreira-Neves A."/>
            <person name="Rosa I.A."/>
            <person name="Tasca T."/>
            <person name="Bogo M.R."/>
            <person name="de Souza W."/>
        </authorList>
    </citation>
    <scope>NUCLEOTIDE SEQUENCE [LARGE SCALE GENOMIC DNA]</scope>
    <source>
        <strain evidence="5">K</strain>
    </source>
</reference>
<dbReference type="FunFam" id="3.90.70.10:FF:000039">
    <property type="entry name" value="Cysteine proteinase 2, putative"/>
    <property type="match status" value="1"/>
</dbReference>
<name>A0A1J4L0L8_9EUKA</name>
<dbReference type="GO" id="GO:0008234">
    <property type="term" value="F:cysteine-type peptidase activity"/>
    <property type="evidence" value="ECO:0007669"/>
    <property type="project" value="InterPro"/>
</dbReference>
<dbReference type="RefSeq" id="XP_068370090.1">
    <property type="nucleotide sequence ID" value="XM_068496888.1"/>
</dbReference>
<feature type="domain" description="Cathepsin propeptide inhibitor" evidence="4">
    <location>
        <begin position="37"/>
        <end position="92"/>
    </location>
</feature>
<dbReference type="GeneID" id="94831592"/>
<dbReference type="InterPro" id="IPR013201">
    <property type="entry name" value="Prot_inhib_I29"/>
</dbReference>
<keyword evidence="6" id="KW-1185">Reference proteome</keyword>
<dbReference type="InterPro" id="IPR000169">
    <property type="entry name" value="Pept_cys_AS"/>
</dbReference>
<dbReference type="Proteomes" id="UP000179807">
    <property type="component" value="Unassembled WGS sequence"/>
</dbReference>
<feature type="domain" description="Peptidase C1A papain C-terminal" evidence="3">
    <location>
        <begin position="118"/>
        <end position="336"/>
    </location>
</feature>
<dbReference type="GO" id="GO:0006508">
    <property type="term" value="P:proteolysis"/>
    <property type="evidence" value="ECO:0007669"/>
    <property type="project" value="InterPro"/>
</dbReference>
<dbReference type="SMART" id="SM00848">
    <property type="entry name" value="Inhibitor_I29"/>
    <property type="match status" value="1"/>
</dbReference>
<protein>
    <submittedName>
        <fullName evidence="5">Cysteine proteinase</fullName>
    </submittedName>
</protein>
<dbReference type="Pfam" id="PF08246">
    <property type="entry name" value="Inhibitor_I29"/>
    <property type="match status" value="1"/>
</dbReference>
<comment type="similarity">
    <text evidence="1">Belongs to the peptidase C1 family.</text>
</comment>
<dbReference type="InterPro" id="IPR013128">
    <property type="entry name" value="Peptidase_C1A"/>
</dbReference>
<dbReference type="AlphaFoldDB" id="A0A1J4L0L8"/>
<dbReference type="InterPro" id="IPR038765">
    <property type="entry name" value="Papain-like_cys_pep_sf"/>
</dbReference>
<gene>
    <name evidence="5" type="ORF">TRFO_12847</name>
</gene>
<evidence type="ECO:0000313" key="6">
    <source>
        <dbReference type="Proteomes" id="UP000179807"/>
    </source>
</evidence>
<evidence type="ECO:0000313" key="5">
    <source>
        <dbReference type="EMBL" id="OHT16954.1"/>
    </source>
</evidence>
<dbReference type="Gene3D" id="3.90.70.10">
    <property type="entry name" value="Cysteine proteinases"/>
    <property type="match status" value="1"/>
</dbReference>
<dbReference type="PRINTS" id="PR00705">
    <property type="entry name" value="PAPAIN"/>
</dbReference>
<dbReference type="SMART" id="SM00645">
    <property type="entry name" value="Pept_C1"/>
    <property type="match status" value="1"/>
</dbReference>
<keyword evidence="2" id="KW-1015">Disulfide bond</keyword>
<dbReference type="EMBL" id="MLAK01000057">
    <property type="protein sequence ID" value="OHT16954.1"/>
    <property type="molecule type" value="Genomic_DNA"/>
</dbReference>
<accession>A0A1J4L0L8</accession>
<organism evidence="5 6">
    <name type="scientific">Tritrichomonas foetus</name>
    <dbReference type="NCBI Taxonomy" id="1144522"/>
    <lineage>
        <taxon>Eukaryota</taxon>
        <taxon>Metamonada</taxon>
        <taxon>Parabasalia</taxon>
        <taxon>Tritrichomonadida</taxon>
        <taxon>Tritrichomonadidae</taxon>
        <taxon>Tritrichomonas</taxon>
    </lineage>
</organism>
<sequence length="338" mass="38639">MVSFKKYSIFFQLLEMFFFAQLLSAKLFLAANDERNFLNWMRTNNVFYHGDDYFLRLGIYLANARYVHEFNSKGHGYTLSLYQFATYTSSEYASLLNVPSGRMSSHHSHHERIQYKDTPTSFDWRSEGKVNPIKNQGSCGSCWAFSAIAAQESCHAIATGELLRFSEQSLVDCVTSDYSCQGCSGGWPDQAMKYVIEQQNGKFILEENYQYSGHKGACLYDEKSKVSNIVAVTMFPQSDEQNLKGHIAANGPVSCNVDAGHYSFQLYQGGIYWSWFCRTQYIYNHAMGIVGYGVEGSEEYWIVRNSWGESWGEQGYIRYLLGSNVCNIADYVTYPTYQ</sequence>
<dbReference type="InterPro" id="IPR000668">
    <property type="entry name" value="Peptidase_C1A_C"/>
</dbReference>
<evidence type="ECO:0000256" key="2">
    <source>
        <dbReference type="ARBA" id="ARBA00023157"/>
    </source>
</evidence>
<dbReference type="SUPFAM" id="SSF54001">
    <property type="entry name" value="Cysteine proteinases"/>
    <property type="match status" value="1"/>
</dbReference>
<evidence type="ECO:0000259" key="3">
    <source>
        <dbReference type="SMART" id="SM00645"/>
    </source>
</evidence>
<dbReference type="OrthoDB" id="10253408at2759"/>
<dbReference type="InterPro" id="IPR039417">
    <property type="entry name" value="Peptidase_C1A_papain-like"/>
</dbReference>
<dbReference type="PROSITE" id="PS00139">
    <property type="entry name" value="THIOL_PROTEASE_CYS"/>
    <property type="match status" value="1"/>
</dbReference>
<dbReference type="VEuPathDB" id="TrichDB:TRFO_12847"/>
<evidence type="ECO:0000256" key="1">
    <source>
        <dbReference type="ARBA" id="ARBA00008455"/>
    </source>
</evidence>
<dbReference type="Pfam" id="PF00112">
    <property type="entry name" value="Peptidase_C1"/>
    <property type="match status" value="1"/>
</dbReference>
<evidence type="ECO:0000259" key="4">
    <source>
        <dbReference type="SMART" id="SM00848"/>
    </source>
</evidence>